<sequence>MASAIQLYTLRDMDCSVPELLDRVAGAGFDGVEYAYRVPEADPEAVRTALDETGLAVPAAHVPVDALEDDLAATVEQYRSLRTERLVVPYLDSESFGTVERVRETARRLDGLADRLADYDYPLLYHNHDAEFAEVDGRTAFDVLVEETDSVAFELDVGLATYAGVDAAAVIDSHADRIDLLHCTDTHVDAAEPAHAAFDTGDVDYDAVFDAAERAGIEWRIYENGSQDDPVGELDHAAERFLS</sequence>
<evidence type="ECO:0000313" key="2">
    <source>
        <dbReference type="EMBL" id="QCD65100.1"/>
    </source>
</evidence>
<dbReference type="SUPFAM" id="SSF51658">
    <property type="entry name" value="Xylose isomerase-like"/>
    <property type="match status" value="1"/>
</dbReference>
<dbReference type="PANTHER" id="PTHR12110">
    <property type="entry name" value="HYDROXYPYRUVATE ISOMERASE"/>
    <property type="match status" value="1"/>
</dbReference>
<dbReference type="InterPro" id="IPR036237">
    <property type="entry name" value="Xyl_isomerase-like_sf"/>
</dbReference>
<evidence type="ECO:0000259" key="1">
    <source>
        <dbReference type="Pfam" id="PF01261"/>
    </source>
</evidence>
<dbReference type="OMA" id="VIMQFDT"/>
<dbReference type="EMBL" id="CP039375">
    <property type="protein sequence ID" value="QCD65100.1"/>
    <property type="molecule type" value="Genomic_DNA"/>
</dbReference>
<dbReference type="InterPro" id="IPR050312">
    <property type="entry name" value="IolE/XylAMocC-like"/>
</dbReference>
<keyword evidence="2" id="KW-0413">Isomerase</keyword>
<evidence type="ECO:0000313" key="3">
    <source>
        <dbReference type="Proteomes" id="UP000297053"/>
    </source>
</evidence>
<dbReference type="GO" id="GO:0016853">
    <property type="term" value="F:isomerase activity"/>
    <property type="evidence" value="ECO:0007669"/>
    <property type="project" value="UniProtKB-KW"/>
</dbReference>
<organism evidence="2 3">
    <name type="scientific">Halomicrobium mukohataei</name>
    <dbReference type="NCBI Taxonomy" id="57705"/>
    <lineage>
        <taxon>Archaea</taxon>
        <taxon>Methanobacteriati</taxon>
        <taxon>Methanobacteriota</taxon>
        <taxon>Stenosarchaea group</taxon>
        <taxon>Halobacteria</taxon>
        <taxon>Halobacteriales</taxon>
        <taxon>Haloarculaceae</taxon>
        <taxon>Halomicrobium</taxon>
    </lineage>
</organism>
<dbReference type="RefSeq" id="WP_012807952.1">
    <property type="nucleotide sequence ID" value="NZ_CP039375.1"/>
</dbReference>
<dbReference type="Gene3D" id="3.20.20.150">
    <property type="entry name" value="Divalent-metal-dependent TIM barrel enzymes"/>
    <property type="match status" value="1"/>
</dbReference>
<reference evidence="2 3" key="1">
    <citation type="submission" date="2019-04" db="EMBL/GenBank/DDBJ databases">
        <title>Complete genome sequence of Arthrobacter sp. ZXY-2 associated with effective atrazine degradation and salt adaptation.</title>
        <authorList>
            <person name="Zhao X."/>
        </authorList>
    </citation>
    <scope>NUCLEOTIDE SEQUENCE [LARGE SCALE GENOMIC DNA]</scope>
    <source>
        <strain evidence="3">ZP60</strain>
    </source>
</reference>
<gene>
    <name evidence="2" type="ORF">E5139_05390</name>
</gene>
<name>A0A4D6KAR9_9EURY</name>
<reference evidence="2 3" key="2">
    <citation type="submission" date="2019-04" db="EMBL/GenBank/DDBJ databases">
        <authorList>
            <person name="Yang S."/>
            <person name="Wei W."/>
        </authorList>
    </citation>
    <scope>NUCLEOTIDE SEQUENCE [LARGE SCALE GENOMIC DNA]</scope>
    <source>
        <strain evidence="3">ZP60</strain>
    </source>
</reference>
<proteinExistence type="predicted"/>
<accession>A0A4D6KAR9</accession>
<dbReference type="GeneID" id="42178348"/>
<dbReference type="KEGG" id="halz:E5139_05390"/>
<dbReference type="AlphaFoldDB" id="A0A4D6KAR9"/>
<protein>
    <submittedName>
        <fullName evidence="2">Xylose isomerase</fullName>
    </submittedName>
</protein>
<dbReference type="PANTHER" id="PTHR12110:SF41">
    <property type="entry name" value="INOSOSE DEHYDRATASE"/>
    <property type="match status" value="1"/>
</dbReference>
<dbReference type="InterPro" id="IPR013022">
    <property type="entry name" value="Xyl_isomerase-like_TIM-brl"/>
</dbReference>
<dbReference type="Proteomes" id="UP000297053">
    <property type="component" value="Chromosome"/>
</dbReference>
<dbReference type="Pfam" id="PF01261">
    <property type="entry name" value="AP_endonuc_2"/>
    <property type="match status" value="1"/>
</dbReference>
<feature type="domain" description="Xylose isomerase-like TIM barrel" evidence="1">
    <location>
        <begin position="21"/>
        <end position="223"/>
    </location>
</feature>